<evidence type="ECO:0000256" key="8">
    <source>
        <dbReference type="ARBA" id="ARBA00023054"/>
    </source>
</evidence>
<keyword evidence="6" id="KW-0498">Mitosis</keyword>
<comment type="caution">
    <text evidence="11">The sequence shown here is derived from an EMBL/GenBank/DDBJ whole genome shotgun (WGS) entry which is preliminary data.</text>
</comment>
<sequence>MIIKQRSELACVSVGGCSIRTHYYEAPVTGLMRVESSLAALQRAYEAELCARQALLVELEEQKEVQEQLEGILRWVGELQAAWLKEGLGNFNDSFPMVMKSVKKLQDAVGEICNKARFETDA</sequence>
<keyword evidence="9" id="KW-0131">Cell cycle</keyword>
<comment type="subcellular location">
    <subcellularLocation>
        <location evidence="1">Chromosome</location>
        <location evidence="1">Centromere</location>
        <location evidence="1">Kinetochore</location>
    </subcellularLocation>
</comment>
<evidence type="ECO:0000256" key="10">
    <source>
        <dbReference type="ARBA" id="ARBA00023328"/>
    </source>
</evidence>
<evidence type="ECO:0000256" key="5">
    <source>
        <dbReference type="ARBA" id="ARBA00022618"/>
    </source>
</evidence>
<evidence type="ECO:0000256" key="1">
    <source>
        <dbReference type="ARBA" id="ARBA00004629"/>
    </source>
</evidence>
<keyword evidence="7" id="KW-0995">Kinetochore</keyword>
<reference evidence="11" key="1">
    <citation type="journal article" date="2023" name="Front. Mar. Sci.">
        <title>A new Merluccius polli reference genome to investigate the effects of global change in West African waters.</title>
        <authorList>
            <person name="Mateo J.L."/>
            <person name="Blanco-Fernandez C."/>
            <person name="Garcia-Vazquez E."/>
            <person name="Machado-Schiaffino G."/>
        </authorList>
    </citation>
    <scope>NUCLEOTIDE SEQUENCE</scope>
    <source>
        <strain evidence="11">C29</strain>
        <tissue evidence="11">Fin</tissue>
    </source>
</reference>
<keyword evidence="12" id="KW-1185">Reference proteome</keyword>
<comment type="similarity">
    <text evidence="2">Belongs to the mis12 family.</text>
</comment>
<dbReference type="GO" id="GO:0051301">
    <property type="term" value="P:cell division"/>
    <property type="evidence" value="ECO:0007669"/>
    <property type="project" value="UniProtKB-KW"/>
</dbReference>
<keyword evidence="5" id="KW-0132">Cell division</keyword>
<evidence type="ECO:0000256" key="4">
    <source>
        <dbReference type="ARBA" id="ARBA00022454"/>
    </source>
</evidence>
<organism evidence="11 12">
    <name type="scientific">Merluccius polli</name>
    <name type="common">Benguela hake</name>
    <name type="synonym">Merluccius cadenati</name>
    <dbReference type="NCBI Taxonomy" id="89951"/>
    <lineage>
        <taxon>Eukaryota</taxon>
        <taxon>Metazoa</taxon>
        <taxon>Chordata</taxon>
        <taxon>Craniata</taxon>
        <taxon>Vertebrata</taxon>
        <taxon>Euteleostomi</taxon>
        <taxon>Actinopterygii</taxon>
        <taxon>Neopterygii</taxon>
        <taxon>Teleostei</taxon>
        <taxon>Neoteleostei</taxon>
        <taxon>Acanthomorphata</taxon>
        <taxon>Zeiogadaria</taxon>
        <taxon>Gadariae</taxon>
        <taxon>Gadiformes</taxon>
        <taxon>Gadoidei</taxon>
        <taxon>Merlucciidae</taxon>
        <taxon>Merluccius</taxon>
    </lineage>
</organism>
<protein>
    <recommendedName>
        <fullName evidence="3">Protein MIS12 homolog</fullName>
    </recommendedName>
</protein>
<dbReference type="GO" id="GO:0005634">
    <property type="term" value="C:nucleus"/>
    <property type="evidence" value="ECO:0007669"/>
    <property type="project" value="InterPro"/>
</dbReference>
<dbReference type="InterPro" id="IPR008685">
    <property type="entry name" value="Centromere_Mis12"/>
</dbReference>
<gene>
    <name evidence="11" type="primary">MIS12_1</name>
    <name evidence="11" type="ORF">N1851_007050</name>
</gene>
<name>A0AA47P830_MERPO</name>
<evidence type="ECO:0000313" key="11">
    <source>
        <dbReference type="EMBL" id="KAK0151640.1"/>
    </source>
</evidence>
<dbReference type="PANTHER" id="PTHR14527:SF2">
    <property type="entry name" value="PROTEIN MIS12 HOMOLOG"/>
    <property type="match status" value="1"/>
</dbReference>
<keyword evidence="8" id="KW-0175">Coiled coil</keyword>
<keyword evidence="4" id="KW-0158">Chromosome</keyword>
<dbReference type="EMBL" id="JAOPHQ010001184">
    <property type="protein sequence ID" value="KAK0151640.1"/>
    <property type="molecule type" value="Genomic_DNA"/>
</dbReference>
<evidence type="ECO:0000256" key="3">
    <source>
        <dbReference type="ARBA" id="ARBA00013793"/>
    </source>
</evidence>
<dbReference type="Pfam" id="PF05859">
    <property type="entry name" value="Mis12"/>
    <property type="match status" value="1"/>
</dbReference>
<dbReference type="GO" id="GO:0051382">
    <property type="term" value="P:kinetochore assembly"/>
    <property type="evidence" value="ECO:0007669"/>
    <property type="project" value="TreeGrafter"/>
</dbReference>
<keyword evidence="10" id="KW-0137">Centromere</keyword>
<proteinExistence type="inferred from homology"/>
<evidence type="ECO:0000256" key="2">
    <source>
        <dbReference type="ARBA" id="ARBA00008643"/>
    </source>
</evidence>
<evidence type="ECO:0000256" key="6">
    <source>
        <dbReference type="ARBA" id="ARBA00022776"/>
    </source>
</evidence>
<evidence type="ECO:0000256" key="7">
    <source>
        <dbReference type="ARBA" id="ARBA00022838"/>
    </source>
</evidence>
<dbReference type="AlphaFoldDB" id="A0AA47P830"/>
<dbReference type="Proteomes" id="UP001174136">
    <property type="component" value="Unassembled WGS sequence"/>
</dbReference>
<accession>A0AA47P830</accession>
<evidence type="ECO:0000313" key="12">
    <source>
        <dbReference type="Proteomes" id="UP001174136"/>
    </source>
</evidence>
<dbReference type="GO" id="GO:0000070">
    <property type="term" value="P:mitotic sister chromatid segregation"/>
    <property type="evidence" value="ECO:0007669"/>
    <property type="project" value="TreeGrafter"/>
</dbReference>
<evidence type="ECO:0000256" key="9">
    <source>
        <dbReference type="ARBA" id="ARBA00023306"/>
    </source>
</evidence>
<dbReference type="GO" id="GO:0000444">
    <property type="term" value="C:MIS12/MIND type complex"/>
    <property type="evidence" value="ECO:0007669"/>
    <property type="project" value="TreeGrafter"/>
</dbReference>
<dbReference type="PANTHER" id="PTHR14527">
    <property type="entry name" value="PROTEIN MIS12 HOMOLOG"/>
    <property type="match status" value="1"/>
</dbReference>